<reference evidence="1 2" key="1">
    <citation type="submission" date="2019-06" db="EMBL/GenBank/DDBJ databases">
        <title>Draft genomes of female and male turbot (Scophthalmus maximus).</title>
        <authorList>
            <person name="Xu H."/>
            <person name="Xu X.-W."/>
            <person name="Shao C."/>
            <person name="Chen S."/>
        </authorList>
    </citation>
    <scope>NUCLEOTIDE SEQUENCE [LARGE SCALE GENOMIC DNA]</scope>
    <source>
        <strain evidence="1">Ysfricsl-2016a</strain>
        <tissue evidence="1">Blood</tissue>
    </source>
</reference>
<dbReference type="Proteomes" id="UP000438429">
    <property type="component" value="Unassembled WGS sequence"/>
</dbReference>
<gene>
    <name evidence="1" type="ORF">F2P81_016289</name>
</gene>
<dbReference type="EMBL" id="VEVO01000014">
    <property type="protein sequence ID" value="KAF0031734.1"/>
    <property type="molecule type" value="Genomic_DNA"/>
</dbReference>
<comment type="caution">
    <text evidence="1">The sequence shown here is derived from an EMBL/GenBank/DDBJ whole genome shotgun (WGS) entry which is preliminary data.</text>
</comment>
<sequence length="94" mass="10691">MNIEVRTRVVMCLKLSVCVHIVRNMQGVNVSDCDNFNRGITFGGTALIVCSVVQRLQDMSPGITSLLINQDHREQVSDHQKLDPDRLWCSWHVI</sequence>
<dbReference type="AlphaFoldDB" id="A0A6A4SL46"/>
<organism evidence="1 2">
    <name type="scientific">Scophthalmus maximus</name>
    <name type="common">Turbot</name>
    <name type="synonym">Psetta maxima</name>
    <dbReference type="NCBI Taxonomy" id="52904"/>
    <lineage>
        <taxon>Eukaryota</taxon>
        <taxon>Metazoa</taxon>
        <taxon>Chordata</taxon>
        <taxon>Craniata</taxon>
        <taxon>Vertebrata</taxon>
        <taxon>Euteleostomi</taxon>
        <taxon>Actinopterygii</taxon>
        <taxon>Neopterygii</taxon>
        <taxon>Teleostei</taxon>
        <taxon>Neoteleostei</taxon>
        <taxon>Acanthomorphata</taxon>
        <taxon>Carangaria</taxon>
        <taxon>Pleuronectiformes</taxon>
        <taxon>Pleuronectoidei</taxon>
        <taxon>Scophthalmidae</taxon>
        <taxon>Scophthalmus</taxon>
    </lineage>
</organism>
<evidence type="ECO:0000313" key="1">
    <source>
        <dbReference type="EMBL" id="KAF0031734.1"/>
    </source>
</evidence>
<accession>A0A6A4SL46</accession>
<proteinExistence type="predicted"/>
<evidence type="ECO:0000313" key="2">
    <source>
        <dbReference type="Proteomes" id="UP000438429"/>
    </source>
</evidence>
<name>A0A6A4SL46_SCOMX</name>
<protein>
    <submittedName>
        <fullName evidence="1">Uncharacterized protein</fullName>
    </submittedName>
</protein>